<dbReference type="GeneID" id="54991371"/>
<organism evidence="2">
    <name type="scientific">Escherichia phage vB_EcoS_IME347</name>
    <dbReference type="NCBI Taxonomy" id="2496546"/>
    <lineage>
        <taxon>Viruses</taxon>
        <taxon>Duplodnaviria</taxon>
        <taxon>Heunggongvirae</taxon>
        <taxon>Uroviricota</taxon>
        <taxon>Caudoviricetes</taxon>
        <taxon>Drexlerviridae</taxon>
        <taxon>Tunavirinae</taxon>
        <taxon>Badaguanvirus</taxon>
        <taxon>Badaguanvirus IME347</taxon>
    </lineage>
</organism>
<dbReference type="Pfam" id="PF23973">
    <property type="entry name" value="DUF7299"/>
    <property type="match status" value="1"/>
</dbReference>
<keyword evidence="1" id="KW-1133">Transmembrane helix</keyword>
<keyword evidence="1" id="KW-0812">Transmembrane</keyword>
<dbReference type="Proteomes" id="UP000247217">
    <property type="component" value="Segment"/>
</dbReference>
<dbReference type="KEGG" id="vg:54991371"/>
<evidence type="ECO:0000313" key="3">
    <source>
        <dbReference type="Proteomes" id="UP000247217"/>
    </source>
</evidence>
<proteinExistence type="predicted"/>
<name>A0A2S1GS44_9CAUD</name>
<reference evidence="2" key="1">
    <citation type="submission" date="2018-03" db="EMBL/GenBank/DDBJ databases">
        <title>Complete genome sequence analysis of Enterobacteria phage IME347.</title>
        <authorList>
            <person name="Li P."/>
            <person name="Wang J."/>
            <person name="Tong Y."/>
        </authorList>
    </citation>
    <scope>NUCLEOTIDE SEQUENCE [LARGE SCALE GENOMIC DNA]</scope>
</reference>
<evidence type="ECO:0000313" key="2">
    <source>
        <dbReference type="EMBL" id="AWD92230.1"/>
    </source>
</evidence>
<evidence type="ECO:0000256" key="1">
    <source>
        <dbReference type="SAM" id="Phobius"/>
    </source>
</evidence>
<keyword evidence="1" id="KW-0472">Membrane</keyword>
<keyword evidence="3" id="KW-1185">Reference proteome</keyword>
<protein>
    <submittedName>
        <fullName evidence="2">Uncharacterized protein</fullName>
    </submittedName>
</protein>
<dbReference type="RefSeq" id="YP_009800866.1">
    <property type="nucleotide sequence ID" value="NC_047960.1"/>
</dbReference>
<feature type="transmembrane region" description="Helical" evidence="1">
    <location>
        <begin position="6"/>
        <end position="29"/>
    </location>
</feature>
<sequence length="74" mass="8332">MTTFLFILAFIAVFVLGIASALLLIAFIVKHDAETDEGVWLTYNRSEDVWKCFGDLPAVYAKAQTHKKPIQKIC</sequence>
<dbReference type="InterPro" id="IPR055723">
    <property type="entry name" value="DUF7299"/>
</dbReference>
<dbReference type="EMBL" id="MH051918">
    <property type="protein sequence ID" value="AWD92230.1"/>
    <property type="molecule type" value="Genomic_DNA"/>
</dbReference>
<accession>A0A2S1GS44</accession>